<reference evidence="3 4" key="2">
    <citation type="submission" date="2019-09" db="EMBL/GenBank/DDBJ databases">
        <authorList>
            <person name="Depoorter E."/>
        </authorList>
    </citation>
    <scope>NUCLEOTIDE SEQUENCE [LARGE SCALE GENOMIC DNA]</scope>
    <source>
        <strain evidence="3">LMG 26883</strain>
    </source>
</reference>
<reference evidence="2 5" key="1">
    <citation type="submission" date="2019-06" db="EMBL/GenBank/DDBJ databases">
        <title>Evolution of Burkholderia multivorans in the lungs of Cystic Fibrosis patients.</title>
        <authorList>
            <person name="Moreira L.M."/>
        </authorList>
    </citation>
    <scope>NUCLEOTIDE SEQUENCE [LARGE SCALE GENOMIC DNA]</scope>
    <source>
        <strain evidence="2 5">VC13239</strain>
    </source>
</reference>
<organism evidence="3 4">
    <name type="scientific">Burkholderia pseudomultivorans</name>
    <dbReference type="NCBI Taxonomy" id="1207504"/>
    <lineage>
        <taxon>Bacteria</taxon>
        <taxon>Pseudomonadati</taxon>
        <taxon>Pseudomonadota</taxon>
        <taxon>Betaproteobacteria</taxon>
        <taxon>Burkholderiales</taxon>
        <taxon>Burkholderiaceae</taxon>
        <taxon>Burkholderia</taxon>
        <taxon>Burkholderia cepacia complex</taxon>
    </lineage>
</organism>
<protein>
    <submittedName>
        <fullName evidence="3">Uncharacterized protein</fullName>
    </submittedName>
</protein>
<name>A0A6P2I1D9_9BURK</name>
<feature type="region of interest" description="Disordered" evidence="1">
    <location>
        <begin position="1"/>
        <end position="53"/>
    </location>
</feature>
<feature type="compositionally biased region" description="Basic and acidic residues" evidence="1">
    <location>
        <begin position="196"/>
        <end position="211"/>
    </location>
</feature>
<evidence type="ECO:0000256" key="1">
    <source>
        <dbReference type="SAM" id="MobiDB-lite"/>
    </source>
</evidence>
<evidence type="ECO:0000313" key="5">
    <source>
        <dbReference type="Proteomes" id="UP001248067"/>
    </source>
</evidence>
<dbReference type="Proteomes" id="UP001248067">
    <property type="component" value="Unassembled WGS sequence"/>
</dbReference>
<feature type="compositionally biased region" description="Basic and acidic residues" evidence="1">
    <location>
        <begin position="43"/>
        <end position="53"/>
    </location>
</feature>
<evidence type="ECO:0000313" key="3">
    <source>
        <dbReference type="EMBL" id="VWB22394.1"/>
    </source>
</evidence>
<dbReference type="AlphaFoldDB" id="A0A6P2I1D9"/>
<evidence type="ECO:0000313" key="4">
    <source>
        <dbReference type="Proteomes" id="UP000494162"/>
    </source>
</evidence>
<dbReference type="EMBL" id="CABVPP010000003">
    <property type="protein sequence ID" value="VWB22394.1"/>
    <property type="molecule type" value="Genomic_DNA"/>
</dbReference>
<evidence type="ECO:0000313" key="2">
    <source>
        <dbReference type="EMBL" id="MDR8753502.1"/>
    </source>
</evidence>
<dbReference type="EMBL" id="VJSY01000012">
    <property type="protein sequence ID" value="MDR8753502.1"/>
    <property type="molecule type" value="Genomic_DNA"/>
</dbReference>
<feature type="compositionally biased region" description="Basic residues" evidence="1">
    <location>
        <begin position="1"/>
        <end position="15"/>
    </location>
</feature>
<gene>
    <name evidence="3" type="ORF">BPS26883_00914</name>
    <name evidence="2" type="ORF">FEQ00_01915</name>
</gene>
<keyword evidence="5" id="KW-1185">Reference proteome</keyword>
<proteinExistence type="predicted"/>
<accession>A0A6P2I1D9</accession>
<sequence length="342" mass="39254">MRRRRRRRQRRRASRRTAVGGRVGALAMKRERERNPRRTHAVPHRDAGFRRPDEQHPVVGETAVERTDHAILRVAVEIDQHVAAEHEIVANARVRQRLHQVRMAELHARAHALVEQPAVRGRREIARAKLRRGTAKRVAPITADPRVLDRARAQVDRVDRKRGRVEPRVEQRHRDRIRLLAGRARRAQHANHTPGRGRDTFGREPPDGRERFSVAEKPRFRHDEQLDQRAPLVRTSVQPLPVRVERFRRHGRARRRRQSLAVRGLHRVHALGHRANQEIVAERIGVDAGLAQQPAAKTRIEVVHAAPPSWPATLSNRCRRATSSSRSETDTCCTMPSGVLAT</sequence>
<feature type="region of interest" description="Disordered" evidence="1">
    <location>
        <begin position="184"/>
        <end position="211"/>
    </location>
</feature>
<dbReference type="Proteomes" id="UP000494162">
    <property type="component" value="Unassembled WGS sequence"/>
</dbReference>